<name>A0AAJ2JBK4_STEMA</name>
<sequence>MRGLNYKFNHIGTVRGGKAKAALFARVVDGKSYTMRQIADELGVSKTTADKRVRRGPYPLTWANLSKPRLEQP</sequence>
<evidence type="ECO:0000313" key="1">
    <source>
        <dbReference type="EMBL" id="MDT3468963.1"/>
    </source>
</evidence>
<reference evidence="1" key="1">
    <citation type="submission" date="2023-07" db="EMBL/GenBank/DDBJ databases">
        <title>Comparative genomics of clinical Stenotrophomonas maltophilia isolates reveals regions of diversity which correlate with colonization and persistence in vivo.</title>
        <authorList>
            <person name="Mcdaniel M.S."/>
            <person name="Swords W.E."/>
            <person name="Sumpter N.A."/>
            <person name="Lindgren N.R."/>
            <person name="Billiot C.E."/>
        </authorList>
    </citation>
    <scope>NUCLEOTIDE SEQUENCE</scope>
    <source>
        <strain evidence="1">Ism4</strain>
    </source>
</reference>
<dbReference type="RefSeq" id="WP_164241992.1">
    <property type="nucleotide sequence ID" value="NZ_JAVSKO010000005.1"/>
</dbReference>
<protein>
    <submittedName>
        <fullName evidence="1">Uncharacterized protein</fullName>
    </submittedName>
</protein>
<organism evidence="1 2">
    <name type="scientific">Stenotrophomonas maltophilia</name>
    <name type="common">Pseudomonas maltophilia</name>
    <name type="synonym">Xanthomonas maltophilia</name>
    <dbReference type="NCBI Taxonomy" id="40324"/>
    <lineage>
        <taxon>Bacteria</taxon>
        <taxon>Pseudomonadati</taxon>
        <taxon>Pseudomonadota</taxon>
        <taxon>Gammaproteobacteria</taxon>
        <taxon>Lysobacterales</taxon>
        <taxon>Lysobacteraceae</taxon>
        <taxon>Stenotrophomonas</taxon>
        <taxon>Stenotrophomonas maltophilia group</taxon>
    </lineage>
</organism>
<dbReference type="AlphaFoldDB" id="A0AAJ2JBK4"/>
<gene>
    <name evidence="1" type="ORF">ROV92_13315</name>
</gene>
<proteinExistence type="predicted"/>
<comment type="caution">
    <text evidence="1">The sequence shown here is derived from an EMBL/GenBank/DDBJ whole genome shotgun (WGS) entry which is preliminary data.</text>
</comment>
<dbReference type="EMBL" id="JAVSKO010000005">
    <property type="protein sequence ID" value="MDT3468963.1"/>
    <property type="molecule type" value="Genomic_DNA"/>
</dbReference>
<dbReference type="Proteomes" id="UP001251948">
    <property type="component" value="Unassembled WGS sequence"/>
</dbReference>
<evidence type="ECO:0000313" key="2">
    <source>
        <dbReference type="Proteomes" id="UP001251948"/>
    </source>
</evidence>
<accession>A0AAJ2JBK4</accession>